<evidence type="ECO:0000313" key="5">
    <source>
        <dbReference type="Proteomes" id="UP000000644"/>
    </source>
</evidence>
<dbReference type="SUPFAM" id="SSF52540">
    <property type="entry name" value="P-loop containing nucleoside triphosphate hydrolases"/>
    <property type="match status" value="2"/>
</dbReference>
<dbReference type="HOGENOM" id="CLU_000315_21_6_4"/>
<dbReference type="SUPFAM" id="SSF52980">
    <property type="entry name" value="Restriction endonuclease-like"/>
    <property type="match status" value="1"/>
</dbReference>
<feature type="domain" description="Helicase ATP-binding" evidence="2">
    <location>
        <begin position="608"/>
        <end position="791"/>
    </location>
</feature>
<keyword evidence="1" id="KW-0378">Hydrolase</keyword>
<evidence type="ECO:0000259" key="3">
    <source>
        <dbReference type="PROSITE" id="PS51194"/>
    </source>
</evidence>
<dbReference type="PROSITE" id="PS51194">
    <property type="entry name" value="HELICASE_CTER"/>
    <property type="match status" value="1"/>
</dbReference>
<sequence length="1259" mass="140883">MNILSLFKKAPAPQAAQAPGWLRSLDASGIHVHRDKRAGDHSLSFPTLTGLMTQLSDDGLTQEDEHGRYFLAWDSLYEAMDLPGYAELSQALDLPATTGLRPTLSSRHALTDSDFSISLGAWRDASGKAVSPHHVGPVLQLNGKAELMSAPQWDLFKRVVAFAERFPEDHTDHRQRQAWGQIRRSALAASAHMSDFLVKTVVLTPERLKMAFRKSDATGKDTVVEVIPGFEGAPPNWLEQFDRFDTTLDRYDLPMDDGGLVQIVLSPQVKTVLQQIKRFPARRVAGSRAQAFLLNPFATLGEAASEVIDEAQFEQAREDAGLEFERFTPVIERDGAGFAQKVGILIESASSSGPTGSNTQYLDDAELRAFIASVEQAISRGLQLAFWQGSELEILGDTPDHLHALKQALAQRTEPRLLVTHAQVHDLSHYSSRVEGIGVEPPYYSPYIAKKKEEDSWFPENVFPVIAFTPEGEHEAVTVPVNNHALEELRDQTQKAQAAGKSAVELPWLPKPMPLAEAQRITQTFDEVLEDVKKGKFDPDRKGATKPSARKTLMLRANIETVDYEEKRRQAMIVALGEPTISNSLSKDHRLLGHQEEGVAKLQHLYSLRHTFQVRGMVLADDMGLGKTLQLLSLMVSIVESDSNAAPMLVIAPVSLLENWLEEAHKFFPGALRILTAYGDALSPLRVPRESIEERLRNEDGLVRFLKPDWVGNAQLVLTTYETLRDLEFSFATQHWSLMVCDEAQRIKNPAAMVTRAAKKQNAQFKIACTGTPVENTLADLWCLFDFVQPGLLGALNDFGRKYRRPIEIDARDKEGQTRIEELRSLIEPQILRRTKLEVAKNLPRKIVVDTCRRLPLSSTQRNLYAKAIGDFKKRADPSFRTPFKNHLGLLHYLRLVCTDPRRHGLSIFKPEPISQYRASAPKLDWLLNQLGLIQSQGEKAIIFCEFRNIQRLLQHYIEEVFALQADIINGDTSASASHSASRQKRIKAFQAKPGFGVIILSPVAVGFGVNIQAANHVVHYTRTWNPAKEDQASDRAWRIGQTRDVYVYCPVVAAQDFTTFDVKLDQLLERKRSLAGDMLNGSPDISLAEFKIEDVIPDADVGSIDERVTLDLALRMDWRHFEGLAAALLCKRGFETVYCTPGSSDNGVDVVGIRGNLGELVQTKTSAADDRSLNWDTVKEVVAGEAFYRRRHPGVTFKKVGLTNQHFNVQAHESAVLNGVDLMERRHLGEMLEKYPVTMLDVERLLYTEWSDADLHAF</sequence>
<dbReference type="GO" id="GO:0004519">
    <property type="term" value="F:endonuclease activity"/>
    <property type="evidence" value="ECO:0007669"/>
    <property type="project" value="InterPro"/>
</dbReference>
<dbReference type="Pfam" id="PF00176">
    <property type="entry name" value="SNF2-rel_dom"/>
    <property type="match status" value="1"/>
</dbReference>
<dbReference type="Pfam" id="PF00271">
    <property type="entry name" value="Helicase_C"/>
    <property type="match status" value="1"/>
</dbReference>
<dbReference type="Proteomes" id="UP000000644">
    <property type="component" value="Plasmid pPNAP01"/>
</dbReference>
<dbReference type="GO" id="GO:0004386">
    <property type="term" value="F:helicase activity"/>
    <property type="evidence" value="ECO:0007669"/>
    <property type="project" value="UniProtKB-KW"/>
</dbReference>
<dbReference type="GO" id="GO:0009307">
    <property type="term" value="P:DNA restriction-modification system"/>
    <property type="evidence" value="ECO:0007669"/>
    <property type="project" value="InterPro"/>
</dbReference>
<dbReference type="Gene3D" id="3.40.1350.10">
    <property type="match status" value="1"/>
</dbReference>
<dbReference type="GO" id="GO:0016787">
    <property type="term" value="F:hydrolase activity"/>
    <property type="evidence" value="ECO:0007669"/>
    <property type="project" value="UniProtKB-KW"/>
</dbReference>
<dbReference type="RefSeq" id="WP_011797920.1">
    <property type="nucleotide sequence ID" value="NC_008757.1"/>
</dbReference>
<dbReference type="GO" id="GO:0005524">
    <property type="term" value="F:ATP binding"/>
    <property type="evidence" value="ECO:0007669"/>
    <property type="project" value="InterPro"/>
</dbReference>
<organism evidence="4 5">
    <name type="scientific">Polaromonas naphthalenivorans (strain CJ2)</name>
    <dbReference type="NCBI Taxonomy" id="365044"/>
    <lineage>
        <taxon>Bacteria</taxon>
        <taxon>Pseudomonadati</taxon>
        <taxon>Pseudomonadota</taxon>
        <taxon>Betaproteobacteria</taxon>
        <taxon>Burkholderiales</taxon>
        <taxon>Comamonadaceae</taxon>
        <taxon>Polaromonas</taxon>
    </lineage>
</organism>
<evidence type="ECO:0000313" key="4">
    <source>
        <dbReference type="EMBL" id="ABM39547.1"/>
    </source>
</evidence>
<dbReference type="InterPro" id="IPR011335">
    <property type="entry name" value="Restrct_endonuc-II-like"/>
</dbReference>
<protein>
    <submittedName>
        <fullName evidence="4">SNF2-related protein</fullName>
    </submittedName>
</protein>
<dbReference type="Gene3D" id="3.40.50.300">
    <property type="entry name" value="P-loop containing nucleotide triphosphate hydrolases"/>
    <property type="match status" value="1"/>
</dbReference>
<dbReference type="OrthoDB" id="9760715at2"/>
<dbReference type="InterPro" id="IPR001650">
    <property type="entry name" value="Helicase_C-like"/>
</dbReference>
<dbReference type="KEGG" id="pna:Pnap_4264"/>
<dbReference type="InterPro" id="IPR038718">
    <property type="entry name" value="SNF2-like_sf"/>
</dbReference>
<dbReference type="PANTHER" id="PTHR10799">
    <property type="entry name" value="SNF2/RAD54 HELICASE FAMILY"/>
    <property type="match status" value="1"/>
</dbReference>
<keyword evidence="4" id="KW-0614">Plasmid</keyword>
<accession>A1VV69</accession>
<geneLocation type="plasmid" evidence="4 5">
    <name>pPNAP01</name>
</geneLocation>
<dbReference type="SMART" id="SM00487">
    <property type="entry name" value="DEXDc"/>
    <property type="match status" value="1"/>
</dbReference>
<dbReference type="SMART" id="SM00490">
    <property type="entry name" value="HELICc"/>
    <property type="match status" value="1"/>
</dbReference>
<name>A1VV69_POLNA</name>
<evidence type="ECO:0000256" key="1">
    <source>
        <dbReference type="ARBA" id="ARBA00022801"/>
    </source>
</evidence>
<dbReference type="EMBL" id="CP000530">
    <property type="protein sequence ID" value="ABM39547.1"/>
    <property type="molecule type" value="Genomic_DNA"/>
</dbReference>
<gene>
    <name evidence="4" type="ordered locus">Pnap_4264</name>
</gene>
<dbReference type="InterPro" id="IPR007560">
    <property type="entry name" value="Restrct_endonuc_IV_Mrr"/>
</dbReference>
<dbReference type="InterPro" id="IPR049730">
    <property type="entry name" value="SNF2/RAD54-like_C"/>
</dbReference>
<keyword evidence="5" id="KW-1185">Reference proteome</keyword>
<dbReference type="GO" id="GO:0003677">
    <property type="term" value="F:DNA binding"/>
    <property type="evidence" value="ECO:0007669"/>
    <property type="project" value="InterPro"/>
</dbReference>
<reference evidence="5" key="1">
    <citation type="journal article" date="2009" name="Environ. Microbiol.">
        <title>The genome of Polaromonas naphthalenivorans strain CJ2, isolated from coal tar-contaminated sediment, reveals physiological and metabolic versatility and evolution through extensive horizontal gene transfer.</title>
        <authorList>
            <person name="Yagi J.M."/>
            <person name="Sims D."/>
            <person name="Brettin T."/>
            <person name="Bruce D."/>
            <person name="Madsen E.L."/>
        </authorList>
    </citation>
    <scope>NUCLEOTIDE SEQUENCE [LARGE SCALE GENOMIC DNA]</scope>
    <source>
        <strain evidence="5">CJ2</strain>
        <plasmid evidence="5">Plasmid pPNAP01</plasmid>
    </source>
</reference>
<dbReference type="InterPro" id="IPR027417">
    <property type="entry name" value="P-loop_NTPase"/>
</dbReference>
<dbReference type="InterPro" id="IPR014001">
    <property type="entry name" value="Helicase_ATP-bd"/>
</dbReference>
<dbReference type="Gene3D" id="3.40.50.10810">
    <property type="entry name" value="Tandem AAA-ATPase domain"/>
    <property type="match status" value="1"/>
</dbReference>
<dbReference type="InterPro" id="IPR011856">
    <property type="entry name" value="tRNA_endonuc-like_dom_sf"/>
</dbReference>
<dbReference type="InterPro" id="IPR000330">
    <property type="entry name" value="SNF2_N"/>
</dbReference>
<feature type="domain" description="Helicase C-terminal" evidence="3">
    <location>
        <begin position="927"/>
        <end position="1097"/>
    </location>
</feature>
<evidence type="ECO:0000259" key="2">
    <source>
        <dbReference type="PROSITE" id="PS51192"/>
    </source>
</evidence>
<dbReference type="PROSITE" id="PS51192">
    <property type="entry name" value="HELICASE_ATP_BIND_1"/>
    <property type="match status" value="1"/>
</dbReference>
<dbReference type="AlphaFoldDB" id="A1VV69"/>
<dbReference type="CDD" id="cd18793">
    <property type="entry name" value="SF2_C_SNF"/>
    <property type="match status" value="1"/>
</dbReference>
<proteinExistence type="predicted"/>
<dbReference type="Pfam" id="PF04471">
    <property type="entry name" value="Mrr_cat"/>
    <property type="match status" value="1"/>
</dbReference>